<gene>
    <name evidence="4" type="ORF">BDE27_1635</name>
    <name evidence="3" type="ORF">Xehl_03548</name>
</gene>
<dbReference type="AlphaFoldDB" id="A0A2D0ILE9"/>
<dbReference type="SUPFAM" id="SSF160059">
    <property type="entry name" value="PriA/YqbF domain"/>
    <property type="match status" value="1"/>
</dbReference>
<evidence type="ECO:0000313" key="3">
    <source>
        <dbReference type="EMBL" id="PHM22537.1"/>
    </source>
</evidence>
<dbReference type="Gene3D" id="3.40.5.80">
    <property type="match status" value="1"/>
</dbReference>
<proteinExistence type="predicted"/>
<dbReference type="EMBL" id="RAQI01000002">
    <property type="protein sequence ID" value="RKE91413.1"/>
    <property type="molecule type" value="Genomic_DNA"/>
</dbReference>
<dbReference type="InterPro" id="IPR041227">
    <property type="entry name" value="FluMu_N"/>
</dbReference>
<protein>
    <recommendedName>
        <fullName evidence="2">Mu-like prophage FluMu N-terminal domain-containing protein</fullName>
    </recommendedName>
</protein>
<evidence type="ECO:0000313" key="4">
    <source>
        <dbReference type="EMBL" id="RKE91413.1"/>
    </source>
</evidence>
<dbReference type="Proteomes" id="UP000225605">
    <property type="component" value="Unassembled WGS sequence"/>
</dbReference>
<evidence type="ECO:0000256" key="1">
    <source>
        <dbReference type="SAM" id="Coils"/>
    </source>
</evidence>
<evidence type="ECO:0000313" key="6">
    <source>
        <dbReference type="Proteomes" id="UP000283568"/>
    </source>
</evidence>
<dbReference type="EMBL" id="NIBT01000024">
    <property type="protein sequence ID" value="PHM22537.1"/>
    <property type="molecule type" value="Genomic_DNA"/>
</dbReference>
<dbReference type="RefSeq" id="WP_099133707.1">
    <property type="nucleotide sequence ID" value="NZ_CAWNOJ010000036.1"/>
</dbReference>
<comment type="caution">
    <text evidence="3">The sequence shown here is derived from an EMBL/GenBank/DDBJ whole genome shotgun (WGS) entry which is preliminary data.</text>
</comment>
<reference evidence="4 6" key="2">
    <citation type="submission" date="2018-09" db="EMBL/GenBank/DDBJ databases">
        <title>Genomic Encyclopedia of Archaeal and Bacterial Type Strains, Phase II (KMG-II): from individual species to whole genera.</title>
        <authorList>
            <person name="Goeker M."/>
        </authorList>
    </citation>
    <scope>NUCLEOTIDE SEQUENCE [LARGE SCALE GENOMIC DNA]</scope>
    <source>
        <strain evidence="4 6">DSM 16337</strain>
    </source>
</reference>
<evidence type="ECO:0000313" key="5">
    <source>
        <dbReference type="Proteomes" id="UP000225605"/>
    </source>
</evidence>
<keyword evidence="1" id="KW-0175">Coiled coil</keyword>
<dbReference type="Gene3D" id="6.10.250.3110">
    <property type="match status" value="1"/>
</dbReference>
<feature type="domain" description="Mu-like prophage FluMu N-terminal" evidence="2">
    <location>
        <begin position="4"/>
        <end position="51"/>
    </location>
</feature>
<feature type="coiled-coil region" evidence="1">
    <location>
        <begin position="66"/>
        <end position="100"/>
    </location>
</feature>
<accession>A0A2D0ILE9</accession>
<sequence>MPILITAKVADFRRCGIAHSDNTTSYPDDRFTAAQLAELQADPMLVVSVVNEADVPSPGADSQTQVAGLTEEVSRLTTELDTVTAERDALKKDLAALKKDAKKPTKED</sequence>
<reference evidence="3 5" key="1">
    <citation type="journal article" date="2017" name="Nat. Microbiol.">
        <title>Natural product diversity associated with the nematode symbionts Photorhabdus and Xenorhabdus.</title>
        <authorList>
            <person name="Tobias N.J."/>
            <person name="Wolff H."/>
            <person name="Djahanschiri B."/>
            <person name="Grundmann F."/>
            <person name="Kronenwerth M."/>
            <person name="Shi Y.M."/>
            <person name="Simonyi S."/>
            <person name="Grun P."/>
            <person name="Shapiro-Ilan D."/>
            <person name="Pidot S.J."/>
            <person name="Stinear T.P."/>
            <person name="Ebersberger I."/>
            <person name="Bode H.B."/>
        </authorList>
    </citation>
    <scope>NUCLEOTIDE SEQUENCE [LARGE SCALE GENOMIC DNA]</scope>
    <source>
        <strain evidence="3 5">DSM 16337</strain>
    </source>
</reference>
<organism evidence="3 5">
    <name type="scientific">Xenorhabdus ehlersii</name>
    <dbReference type="NCBI Taxonomy" id="290111"/>
    <lineage>
        <taxon>Bacteria</taxon>
        <taxon>Pseudomonadati</taxon>
        <taxon>Pseudomonadota</taxon>
        <taxon>Gammaproteobacteria</taxon>
        <taxon>Enterobacterales</taxon>
        <taxon>Morganellaceae</taxon>
        <taxon>Xenorhabdus</taxon>
    </lineage>
</organism>
<dbReference type="Pfam" id="PF17891">
    <property type="entry name" value="FluMu_N"/>
    <property type="match status" value="1"/>
</dbReference>
<dbReference type="Proteomes" id="UP000283568">
    <property type="component" value="Unassembled WGS sequence"/>
</dbReference>
<dbReference type="OrthoDB" id="3035975at2"/>
<name>A0A2D0ILE9_9GAMM</name>
<evidence type="ECO:0000259" key="2">
    <source>
        <dbReference type="Pfam" id="PF17891"/>
    </source>
</evidence>
<keyword evidence="6" id="KW-1185">Reference proteome</keyword>